<name>A0A0N7J5K6_9GAMM</name>
<dbReference type="Pfam" id="PF12262">
    <property type="entry name" value="Lipase_bact_N"/>
    <property type="match status" value="1"/>
</dbReference>
<organism evidence="2">
    <name type="scientific">Colwellia sp. C1</name>
    <dbReference type="NCBI Taxonomy" id="1737566"/>
    <lineage>
        <taxon>Bacteria</taxon>
        <taxon>Pseudomonadati</taxon>
        <taxon>Pseudomonadota</taxon>
        <taxon>Gammaproteobacteria</taxon>
        <taxon>Alteromonadales</taxon>
        <taxon>Colwelliaceae</taxon>
        <taxon>Colwellia</taxon>
    </lineage>
</organism>
<dbReference type="AlphaFoldDB" id="A0A0N7J5K6"/>
<dbReference type="InterPro" id="IPR029058">
    <property type="entry name" value="AB_hydrolase_fold"/>
</dbReference>
<protein>
    <submittedName>
        <fullName evidence="2">Lipase-like protein</fullName>
    </submittedName>
</protein>
<sequence length="851" mass="88572">MKNLIVSLAVISALGLSGCGSETIEDVKNDVDNNITPLIASARVVFDPSNGGLSVPNDLLFLDTPDGTLNIPVGRDLDGNIISGEKNEEGNEIESPNYADPSTALGAVDGWSTTNPFSLEITFPAGTSLDSNSATNPASVQIFETLMGGDPSCEQVPRGAACSVVRELTFGIDFVTKASGNSVAVVPLKPLKAKTTYILALTNNLKDNNGKAVAGSITYDLVRQDIATHTLATQAQKSLQGVINSYENTITAAGADKDALIYTMALTTQSTIDVLATAKALMANNVPTMVEAAMTGTPAIGIMDTDLSVADILAGKIPDSLVPLYSAANFMQGSITLPYYLGVPSAENPMAPVNDWWKALCDSGAILAGVAAKIAAGELPPETIPVAPVSVDDGTCMAISAAKELPAPGLRALGFDTKRHLTKFSPVPKANVMMDLVVQMTTPDVAIANAVRANLGLPANLAEPAAGWPVVILQHGIALKKEDMLVLTGILSLHGMATVAINHPLHGDPDALGGLYPGGSRGFDITGPNGTPDGVDDINASTVSATHYMNLASLLTARDNLRQSTSDLLGLRLGLNFLGGLDADGNPIKVDRTNVHFLGHSLGAITGINFIALTNTPLDPQVDPLFAVSTNSQAMPGFMVANLLMESGAFGDVIKSNLAFASSEAFQTYIAQVHTVETAPTEGEMVGYYQNFYALLTPEQQGELNAVFAKFTFAAQTVTDAGDPANYAAMMVATNTPTHLIEVIGNGSTNFSDQVIPNSVSSAPFAGTEGAISLLSLSGISETTQDAESPVSGAVRYLFGHHGSILDPDPRAEAPDDIMTGAATSEMQSQVANFFSSNGHVISVQNDDVVQ</sequence>
<dbReference type="EMBL" id="KT428294">
    <property type="protein sequence ID" value="ALK44132.1"/>
    <property type="molecule type" value="Genomic_DNA"/>
</dbReference>
<dbReference type="InterPro" id="IPR020009">
    <property type="entry name" value="VolA/Pla-1/cef"/>
</dbReference>
<feature type="domain" description="Bacterial virulence factor lipase N-terminal" evidence="1">
    <location>
        <begin position="58"/>
        <end position="292"/>
    </location>
</feature>
<evidence type="ECO:0000313" key="2">
    <source>
        <dbReference type="EMBL" id="ALK44132.1"/>
    </source>
</evidence>
<evidence type="ECO:0000259" key="1">
    <source>
        <dbReference type="Pfam" id="PF12262"/>
    </source>
</evidence>
<reference evidence="2" key="1">
    <citation type="submission" date="2015-08" db="EMBL/GenBank/DDBJ databases">
        <title>Partial sequence of psychrophilic Colwellia sp.</title>
        <authorList>
            <person name="Pankowski J.A."/>
            <person name="Leong J.S."/>
            <person name="Nano F.E."/>
        </authorList>
    </citation>
    <scope>NUCLEOTIDE SEQUENCE</scope>
    <source>
        <strain evidence="2">C1</strain>
    </source>
</reference>
<dbReference type="SUPFAM" id="SSF53474">
    <property type="entry name" value="alpha/beta-Hydrolases"/>
    <property type="match status" value="1"/>
</dbReference>
<dbReference type="PROSITE" id="PS51257">
    <property type="entry name" value="PROKAR_LIPOPROTEIN"/>
    <property type="match status" value="1"/>
</dbReference>
<dbReference type="Gene3D" id="3.40.50.1820">
    <property type="entry name" value="alpha/beta hydrolase"/>
    <property type="match status" value="1"/>
</dbReference>
<accession>A0A0N7J5K6</accession>
<dbReference type="InterPro" id="IPR025920">
    <property type="entry name" value="Lipase_bact_N"/>
</dbReference>
<dbReference type="NCBIfam" id="TIGR03502">
    <property type="entry name" value="lipase_Pla1_cef"/>
    <property type="match status" value="1"/>
</dbReference>
<proteinExistence type="predicted"/>